<dbReference type="GO" id="GO:0050660">
    <property type="term" value="F:flavin adenine dinucleotide binding"/>
    <property type="evidence" value="ECO:0007669"/>
    <property type="project" value="InterPro"/>
</dbReference>
<dbReference type="InterPro" id="IPR051473">
    <property type="entry name" value="P2Ox-like"/>
</dbReference>
<organism evidence="8 9">
    <name type="scientific">Mucilaginibacter xinganensis</name>
    <dbReference type="NCBI Taxonomy" id="1234841"/>
    <lineage>
        <taxon>Bacteria</taxon>
        <taxon>Pseudomonadati</taxon>
        <taxon>Bacteroidota</taxon>
        <taxon>Sphingobacteriia</taxon>
        <taxon>Sphingobacteriales</taxon>
        <taxon>Sphingobacteriaceae</taxon>
        <taxon>Mucilaginibacter</taxon>
    </lineage>
</organism>
<feature type="domain" description="Glucose-methanol-choline oxidoreductase N-terminal" evidence="6">
    <location>
        <begin position="250"/>
        <end position="368"/>
    </location>
</feature>
<dbReference type="EMBL" id="CP022743">
    <property type="protein sequence ID" value="ASU34570.1"/>
    <property type="molecule type" value="Genomic_DNA"/>
</dbReference>
<dbReference type="PANTHER" id="PTHR42784:SF1">
    <property type="entry name" value="PYRANOSE 2-OXIDASE"/>
    <property type="match status" value="1"/>
</dbReference>
<evidence type="ECO:0000259" key="7">
    <source>
        <dbReference type="Pfam" id="PF05199"/>
    </source>
</evidence>
<dbReference type="Proteomes" id="UP000215002">
    <property type="component" value="Chromosome"/>
</dbReference>
<feature type="domain" description="Glucose-methanol-choline oxidoreductase C-terminal" evidence="7">
    <location>
        <begin position="476"/>
        <end position="593"/>
    </location>
</feature>
<dbReference type="InterPro" id="IPR007867">
    <property type="entry name" value="GMC_OxRtase_C"/>
</dbReference>
<dbReference type="Pfam" id="PF00732">
    <property type="entry name" value="GMC_oxred_N"/>
    <property type="match status" value="1"/>
</dbReference>
<evidence type="ECO:0000256" key="3">
    <source>
        <dbReference type="ARBA" id="ARBA00022630"/>
    </source>
</evidence>
<protein>
    <recommendedName>
        <fullName evidence="10">GMC family oxidoreductase</fullName>
    </recommendedName>
</protein>
<gene>
    <name evidence="8" type="ORF">MuYL_2683</name>
</gene>
<dbReference type="InterPro" id="IPR000172">
    <property type="entry name" value="GMC_OxRdtase_N"/>
</dbReference>
<keyword evidence="9" id="KW-1185">Reference proteome</keyword>
<accession>A0A223NXP6</accession>
<dbReference type="Pfam" id="PF05199">
    <property type="entry name" value="GMC_oxred_C"/>
    <property type="match status" value="1"/>
</dbReference>
<keyword evidence="3" id="KW-0285">Flavoprotein</keyword>
<evidence type="ECO:0000259" key="6">
    <source>
        <dbReference type="Pfam" id="PF00732"/>
    </source>
</evidence>
<evidence type="ECO:0000313" key="9">
    <source>
        <dbReference type="Proteomes" id="UP000215002"/>
    </source>
</evidence>
<dbReference type="SUPFAM" id="SSF51905">
    <property type="entry name" value="FAD/NAD(P)-binding domain"/>
    <property type="match status" value="1"/>
</dbReference>
<dbReference type="Gene3D" id="3.50.50.60">
    <property type="entry name" value="FAD/NAD(P)-binding domain"/>
    <property type="match status" value="2"/>
</dbReference>
<keyword evidence="4" id="KW-0274">FAD</keyword>
<keyword evidence="5" id="KW-0560">Oxidoreductase</keyword>
<dbReference type="AlphaFoldDB" id="A0A223NXP6"/>
<evidence type="ECO:0000256" key="5">
    <source>
        <dbReference type="ARBA" id="ARBA00023002"/>
    </source>
</evidence>
<dbReference type="GO" id="GO:0016614">
    <property type="term" value="F:oxidoreductase activity, acting on CH-OH group of donors"/>
    <property type="evidence" value="ECO:0007669"/>
    <property type="project" value="InterPro"/>
</dbReference>
<dbReference type="RefSeq" id="WP_094570910.1">
    <property type="nucleotide sequence ID" value="NZ_CP022743.1"/>
</dbReference>
<evidence type="ECO:0000256" key="1">
    <source>
        <dbReference type="ARBA" id="ARBA00001974"/>
    </source>
</evidence>
<proteinExistence type="inferred from homology"/>
<evidence type="ECO:0008006" key="10">
    <source>
        <dbReference type="Google" id="ProtNLM"/>
    </source>
</evidence>
<dbReference type="PANTHER" id="PTHR42784">
    <property type="entry name" value="PYRANOSE 2-OXIDASE"/>
    <property type="match status" value="1"/>
</dbReference>
<sequence>MSISQTKYDAVIVGGGWAGSTLAYKLGVAGKKVLILEAGIPFQSDNREDFMETFFMATAKTPESPYSQNYNAPRPSVLDIKAITDPPQPPAEDCKNAKDAIEKDGYFIQKGPLPFGSTYERLAGGTSWHWLGTCLRLVRNDFKLKSVYGVGVDWPMTYDDLSPYYDEAELEIGVSADVEEQAIHGITFSPDYVYPMQRIPPSVLDKVLTEGLKDVVIDGNPLTVTGTPAGRNGISNIMKDGQPYNNGRRLCQGNTNCTPICPIQAKYDATITLNKALQTGNVDILYQTVASNVLVDTNTGAITGIEYKQYQTKNGPQTGSGTATGTKYIIAAHAIEAAKLLLMSNTQLPNGVANFSGQVGKNLMDHPVNLSWGSMPDPVYPFRGPLSTSGIETTRDGSFRTERAAYRIEIGNEGWNWPAGAPYTQLQGCVGEAGLFGKELIGKIQHDFVRQFRLGYLIEQLPEETNYIIPSETCFDNLGIPRPEIHYNLDDYTRAGFQAAEEASVTIFGAVGAAISTENRISTAGAFTYENGVYYTNGAGHVMGTHRMGDSNETSVTDANMKSWDHDNLYLVGCGSLPTGATANPTLTMMALAFKAADAIINSLNVPHE</sequence>
<name>A0A223NXP6_9SPHI</name>
<comment type="similarity">
    <text evidence="2">Belongs to the GMC oxidoreductase family.</text>
</comment>
<evidence type="ECO:0000313" key="8">
    <source>
        <dbReference type="EMBL" id="ASU34570.1"/>
    </source>
</evidence>
<reference evidence="8 9" key="1">
    <citation type="submission" date="2017-08" db="EMBL/GenBank/DDBJ databases">
        <title>Complete genome sequence of Mucilaginibacter sp. strain BJC16-A31.</title>
        <authorList>
            <consortium name="Henan University of Science and Technology"/>
            <person name="You X."/>
        </authorList>
    </citation>
    <scope>NUCLEOTIDE SEQUENCE [LARGE SCALE GENOMIC DNA]</scope>
    <source>
        <strain evidence="8 9">BJC16-A31</strain>
    </source>
</reference>
<evidence type="ECO:0000256" key="4">
    <source>
        <dbReference type="ARBA" id="ARBA00022827"/>
    </source>
</evidence>
<evidence type="ECO:0000256" key="2">
    <source>
        <dbReference type="ARBA" id="ARBA00010790"/>
    </source>
</evidence>
<dbReference type="KEGG" id="muc:MuYL_2683"/>
<comment type="cofactor">
    <cofactor evidence="1">
        <name>FAD</name>
        <dbReference type="ChEBI" id="CHEBI:57692"/>
    </cofactor>
</comment>
<dbReference type="InterPro" id="IPR036188">
    <property type="entry name" value="FAD/NAD-bd_sf"/>
</dbReference>
<dbReference type="OrthoDB" id="9798604at2"/>